<dbReference type="STRING" id="1631356.VV01_11640"/>
<dbReference type="PROSITE" id="PS01124">
    <property type="entry name" value="HTH_ARAC_FAMILY_2"/>
    <property type="match status" value="1"/>
</dbReference>
<dbReference type="GO" id="GO:0043565">
    <property type="term" value="F:sequence-specific DNA binding"/>
    <property type="evidence" value="ECO:0007669"/>
    <property type="project" value="InterPro"/>
</dbReference>
<dbReference type="PANTHER" id="PTHR46796">
    <property type="entry name" value="HTH-TYPE TRANSCRIPTIONAL ACTIVATOR RHAS-RELATED"/>
    <property type="match status" value="1"/>
</dbReference>
<dbReference type="EMBL" id="LAIR01000002">
    <property type="protein sequence ID" value="KNX39409.1"/>
    <property type="molecule type" value="Genomic_DNA"/>
</dbReference>
<proteinExistence type="predicted"/>
<keyword evidence="6" id="KW-1185">Reference proteome</keyword>
<dbReference type="AlphaFoldDB" id="A0A0L6CNS2"/>
<evidence type="ECO:0000313" key="6">
    <source>
        <dbReference type="Proteomes" id="UP000037397"/>
    </source>
</evidence>
<keyword evidence="2" id="KW-0238">DNA-binding</keyword>
<dbReference type="InterPro" id="IPR018060">
    <property type="entry name" value="HTH_AraC"/>
</dbReference>
<gene>
    <name evidence="5" type="ORF">VV01_11640</name>
</gene>
<dbReference type="Pfam" id="PF20240">
    <property type="entry name" value="DUF6597"/>
    <property type="match status" value="1"/>
</dbReference>
<evidence type="ECO:0000256" key="1">
    <source>
        <dbReference type="ARBA" id="ARBA00023015"/>
    </source>
</evidence>
<keyword evidence="1" id="KW-0805">Transcription regulation</keyword>
<dbReference type="SUPFAM" id="SSF46689">
    <property type="entry name" value="Homeodomain-like"/>
    <property type="match status" value="1"/>
</dbReference>
<dbReference type="InterPro" id="IPR020449">
    <property type="entry name" value="Tscrpt_reg_AraC-type_HTH"/>
</dbReference>
<dbReference type="InterPro" id="IPR009057">
    <property type="entry name" value="Homeodomain-like_sf"/>
</dbReference>
<evidence type="ECO:0000259" key="4">
    <source>
        <dbReference type="PROSITE" id="PS01124"/>
    </source>
</evidence>
<protein>
    <recommendedName>
        <fullName evidence="4">HTH araC/xylS-type domain-containing protein</fullName>
    </recommendedName>
</protein>
<keyword evidence="3" id="KW-0804">Transcription</keyword>
<feature type="domain" description="HTH araC/xylS-type" evidence="4">
    <location>
        <begin position="168"/>
        <end position="258"/>
    </location>
</feature>
<name>A0A0L6CNS2_9MICO</name>
<dbReference type="SMART" id="SM00342">
    <property type="entry name" value="HTH_ARAC"/>
    <property type="match status" value="1"/>
</dbReference>
<reference evidence="6" key="1">
    <citation type="submission" date="2015-03" db="EMBL/GenBank/DDBJ databases">
        <title>Luteipulveratus halotolerans sp. nov., a novel actinobacterium (Dermacoccaceae) from Sarawak, Malaysia.</title>
        <authorList>
            <person name="Juboi H."/>
            <person name="Basik A."/>
            <person name="Shamsul S.S."/>
            <person name="Arnold P."/>
            <person name="Schmitt E.K."/>
            <person name="Sanglier J.-J."/>
            <person name="Yeo T."/>
        </authorList>
    </citation>
    <scope>NUCLEOTIDE SEQUENCE [LARGE SCALE GENOMIC DNA]</scope>
    <source>
        <strain evidence="6">C296001</strain>
    </source>
</reference>
<dbReference type="InterPro" id="IPR046532">
    <property type="entry name" value="DUF6597"/>
</dbReference>
<dbReference type="PRINTS" id="PR00032">
    <property type="entry name" value="HTHARAC"/>
</dbReference>
<sequence length="265" mass="29520">MERGLLEVTSPALEAYADRFWSVRWRRHGAPLELSEVITNPICHLTFEDGRREDGGPLVRHGVDMPAAVLTTVWTDRFVVRLEGEARVFGVRFRPGALAAIAGRELATDQSLAVSDVLSGAADVLRDVLAEPRDEVRREIVQAWLEPQLPEPSADYLTAAGLVDAVRLDDSIVRVEQIGAARDVSVRTVQRLFRRYIGATPKWVLTRCRLQDAAAVLDSTPDADLAEVAARLGWYDQSHFVRDFRRFLGVTPGQYARDARQGSHP</sequence>
<dbReference type="InterPro" id="IPR050204">
    <property type="entry name" value="AraC_XylS_family_regulators"/>
</dbReference>
<comment type="caution">
    <text evidence="5">The sequence shown here is derived from an EMBL/GenBank/DDBJ whole genome shotgun (WGS) entry which is preliminary data.</text>
</comment>
<dbReference type="Pfam" id="PF12833">
    <property type="entry name" value="HTH_18"/>
    <property type="match status" value="1"/>
</dbReference>
<evidence type="ECO:0000256" key="3">
    <source>
        <dbReference type="ARBA" id="ARBA00023163"/>
    </source>
</evidence>
<accession>A0A0L6CNS2</accession>
<dbReference type="Proteomes" id="UP000037397">
    <property type="component" value="Unassembled WGS sequence"/>
</dbReference>
<dbReference type="Gene3D" id="1.10.10.60">
    <property type="entry name" value="Homeodomain-like"/>
    <property type="match status" value="1"/>
</dbReference>
<organism evidence="5 6">
    <name type="scientific">Luteipulveratus halotolerans</name>
    <dbReference type="NCBI Taxonomy" id="1631356"/>
    <lineage>
        <taxon>Bacteria</taxon>
        <taxon>Bacillati</taxon>
        <taxon>Actinomycetota</taxon>
        <taxon>Actinomycetes</taxon>
        <taxon>Micrococcales</taxon>
        <taxon>Dermacoccaceae</taxon>
        <taxon>Luteipulveratus</taxon>
    </lineage>
</organism>
<dbReference type="GO" id="GO:0003700">
    <property type="term" value="F:DNA-binding transcription factor activity"/>
    <property type="evidence" value="ECO:0007669"/>
    <property type="project" value="InterPro"/>
</dbReference>
<evidence type="ECO:0000313" key="5">
    <source>
        <dbReference type="EMBL" id="KNX39409.1"/>
    </source>
</evidence>
<evidence type="ECO:0000256" key="2">
    <source>
        <dbReference type="ARBA" id="ARBA00023125"/>
    </source>
</evidence>